<evidence type="ECO:0000313" key="1">
    <source>
        <dbReference type="EMBL" id="OXU17768.1"/>
    </source>
</evidence>
<sequence length="76" mass="9026">MFEKYHSDDFMIEAISRMQLINRSVDFNGRTAWFLSFIEKPMLPGYSGMFFAKDSPYVPRFNKVMRHCFKGGFINK</sequence>
<dbReference type="AlphaFoldDB" id="A0A232EHG9"/>
<proteinExistence type="predicted"/>
<reference evidence="1 2" key="1">
    <citation type="journal article" date="2017" name="Curr. Biol.">
        <title>The Evolution of Venom by Co-option of Single-Copy Genes.</title>
        <authorList>
            <person name="Martinson E.O."/>
            <person name="Mrinalini"/>
            <person name="Kelkar Y.D."/>
            <person name="Chang C.H."/>
            <person name="Werren J.H."/>
        </authorList>
    </citation>
    <scope>NUCLEOTIDE SEQUENCE [LARGE SCALE GENOMIC DNA]</scope>
    <source>
        <strain evidence="1 2">Alberta</strain>
        <tissue evidence="1">Whole body</tissue>
    </source>
</reference>
<dbReference type="EMBL" id="NNAY01004524">
    <property type="protein sequence ID" value="OXU17768.1"/>
    <property type="molecule type" value="Genomic_DNA"/>
</dbReference>
<name>A0A232EHG9_9HYME</name>
<dbReference type="OrthoDB" id="7696986at2759"/>
<protein>
    <submittedName>
        <fullName evidence="1">Uncharacterized protein</fullName>
    </submittedName>
</protein>
<evidence type="ECO:0000313" key="2">
    <source>
        <dbReference type="Proteomes" id="UP000215335"/>
    </source>
</evidence>
<organism evidence="1 2">
    <name type="scientific">Trichomalopsis sarcophagae</name>
    <dbReference type="NCBI Taxonomy" id="543379"/>
    <lineage>
        <taxon>Eukaryota</taxon>
        <taxon>Metazoa</taxon>
        <taxon>Ecdysozoa</taxon>
        <taxon>Arthropoda</taxon>
        <taxon>Hexapoda</taxon>
        <taxon>Insecta</taxon>
        <taxon>Pterygota</taxon>
        <taxon>Neoptera</taxon>
        <taxon>Endopterygota</taxon>
        <taxon>Hymenoptera</taxon>
        <taxon>Apocrita</taxon>
        <taxon>Proctotrupomorpha</taxon>
        <taxon>Chalcidoidea</taxon>
        <taxon>Pteromalidae</taxon>
        <taxon>Pteromalinae</taxon>
        <taxon>Trichomalopsis</taxon>
    </lineage>
</organism>
<keyword evidence="2" id="KW-1185">Reference proteome</keyword>
<accession>A0A232EHG9</accession>
<gene>
    <name evidence="1" type="ORF">TSAR_001793</name>
</gene>
<dbReference type="Proteomes" id="UP000215335">
    <property type="component" value="Unassembled WGS sequence"/>
</dbReference>
<comment type="caution">
    <text evidence="1">The sequence shown here is derived from an EMBL/GenBank/DDBJ whole genome shotgun (WGS) entry which is preliminary data.</text>
</comment>